<feature type="compositionally biased region" description="Polar residues" evidence="1">
    <location>
        <begin position="14"/>
        <end position="30"/>
    </location>
</feature>
<gene>
    <name evidence="3" type="ordered locus">Reut_B4050</name>
</gene>
<sequence>MLANRIRSPAMSHHPSTASLSQSVSPSPQHRSPDRRAAFLAAGALFSVLCVSSVFWIHVDLIALLREWSRADANLPLIALGTMAVGSLIAAWLGE</sequence>
<feature type="region of interest" description="Disordered" evidence="1">
    <location>
        <begin position="1"/>
        <end position="33"/>
    </location>
</feature>
<evidence type="ECO:0000256" key="1">
    <source>
        <dbReference type="SAM" id="MobiDB-lite"/>
    </source>
</evidence>
<proteinExistence type="predicted"/>
<dbReference type="AlphaFoldDB" id="Q46TX8"/>
<evidence type="ECO:0000256" key="2">
    <source>
        <dbReference type="SAM" id="Phobius"/>
    </source>
</evidence>
<dbReference type="STRING" id="264198.Reut_B4050"/>
<dbReference type="KEGG" id="reu:Reut_B4050"/>
<organism evidence="3">
    <name type="scientific">Cupriavidus pinatubonensis (strain JMP 134 / LMG 1197)</name>
    <name type="common">Cupriavidus necator (strain JMP 134)</name>
    <dbReference type="NCBI Taxonomy" id="264198"/>
    <lineage>
        <taxon>Bacteria</taxon>
        <taxon>Pseudomonadati</taxon>
        <taxon>Pseudomonadota</taxon>
        <taxon>Betaproteobacteria</taxon>
        <taxon>Burkholderiales</taxon>
        <taxon>Burkholderiaceae</taxon>
        <taxon>Cupriavidus</taxon>
    </lineage>
</organism>
<keyword evidence="2" id="KW-0812">Transmembrane</keyword>
<feature type="transmembrane region" description="Helical" evidence="2">
    <location>
        <begin position="77"/>
        <end position="94"/>
    </location>
</feature>
<feature type="transmembrane region" description="Helical" evidence="2">
    <location>
        <begin position="37"/>
        <end position="57"/>
    </location>
</feature>
<protein>
    <submittedName>
        <fullName evidence="3">Uncharacterized protein</fullName>
    </submittedName>
</protein>
<name>Q46TX8_CUPPJ</name>
<dbReference type="EMBL" id="CP000091">
    <property type="protein sequence ID" value="AAZ63406.1"/>
    <property type="molecule type" value="Genomic_DNA"/>
</dbReference>
<keyword evidence="2" id="KW-0472">Membrane</keyword>
<dbReference type="HOGENOM" id="CLU_2603488_0_0_4"/>
<evidence type="ECO:0000313" key="3">
    <source>
        <dbReference type="EMBL" id="AAZ63406.1"/>
    </source>
</evidence>
<keyword evidence="2" id="KW-1133">Transmembrane helix</keyword>
<accession>Q46TX8</accession>
<reference evidence="3" key="1">
    <citation type="submission" date="2005-08" db="EMBL/GenBank/DDBJ databases">
        <title>Complete sequence of chromosome 2 of Ralstonia eutropha JMP134.</title>
        <authorList>
            <person name="Copeland A."/>
            <person name="Lucas S."/>
            <person name="Lapidus A."/>
            <person name="Barry K."/>
            <person name="Detter J.C."/>
            <person name="Glavina T."/>
            <person name="Hammon N."/>
            <person name="Israni S."/>
            <person name="Pitluck S."/>
            <person name="Goltsman E."/>
            <person name="Martinez M."/>
            <person name="Schmutz J."/>
            <person name="Larimer F."/>
            <person name="Land M."/>
            <person name="Lykidis A."/>
            <person name="Richardson P."/>
        </authorList>
    </citation>
    <scope>NUCLEOTIDE SEQUENCE [LARGE SCALE GENOMIC DNA]</scope>
    <source>
        <strain evidence="3">JMP134</strain>
    </source>
</reference>